<evidence type="ECO:0000256" key="1">
    <source>
        <dbReference type="SAM" id="MobiDB-lite"/>
    </source>
</evidence>
<dbReference type="OrthoDB" id="4024171at2759"/>
<evidence type="ECO:0000313" key="2">
    <source>
        <dbReference type="EMBL" id="ODV82441.1"/>
    </source>
</evidence>
<proteinExistence type="predicted"/>
<protein>
    <submittedName>
        <fullName evidence="2">Uncharacterized protein</fullName>
    </submittedName>
</protein>
<organism evidence="2 3">
    <name type="scientific">Suhomyces tanzawaensis NRRL Y-17324</name>
    <dbReference type="NCBI Taxonomy" id="984487"/>
    <lineage>
        <taxon>Eukaryota</taxon>
        <taxon>Fungi</taxon>
        <taxon>Dikarya</taxon>
        <taxon>Ascomycota</taxon>
        <taxon>Saccharomycotina</taxon>
        <taxon>Pichiomycetes</taxon>
        <taxon>Debaryomycetaceae</taxon>
        <taxon>Suhomyces</taxon>
    </lineage>
</organism>
<feature type="region of interest" description="Disordered" evidence="1">
    <location>
        <begin position="1"/>
        <end position="28"/>
    </location>
</feature>
<dbReference type="AlphaFoldDB" id="A0A1E4SSG3"/>
<sequence length="500" mass="56593">MGIFNKNSKPRAATEANGPNHPQQSTTNVSDAYDTALEDETYDLSPTSSVAQSVALSEAETLLQDKPKHTELQESFDANLTHYYPFVLRKARLEAQKETIKQMLAKQGVPQEEDDDASGSDDAATILNDDHVLEGIQIMNKPTSVFNAKRELVIVQELLKNNCYVFTSETSFEKFKDLRRTKKLGKDQSIICDSNNKYRRVANSELAKLSGYTMDSRTHIIPPESKELGIGLPLFKIQVPYLNFRKNAPHMTFRRYREVPLRPLDVEANVSENEEDYETYPFCMVYSKFVHHVRRFLFLFCDEQGQTKFKIVLFLNLEKPFSDFNYKGTRFRVTGTSVLAGFNATRPSFKLLILDDDMPSLCDNIEDGKPGFEILKIIKRKGSTDGEQPAKEPQAVEVEDPTQFINPIPSPTNPLITDERSGISFHGLAKHISNNLPPFGTFSESSLSRASKIIPKKFSDAGKIELYQDFANHTDKDSTLLVDEDTLVLSCIISTLWEYP</sequence>
<name>A0A1E4SSG3_9ASCO</name>
<accession>A0A1E4SSG3</accession>
<dbReference type="RefSeq" id="XP_020067563.1">
    <property type="nucleotide sequence ID" value="XM_020209094.1"/>
</dbReference>
<dbReference type="GeneID" id="30983230"/>
<evidence type="ECO:0000313" key="3">
    <source>
        <dbReference type="Proteomes" id="UP000094285"/>
    </source>
</evidence>
<dbReference type="EMBL" id="KV453909">
    <property type="protein sequence ID" value="ODV82441.1"/>
    <property type="molecule type" value="Genomic_DNA"/>
</dbReference>
<gene>
    <name evidence="2" type="ORF">CANTADRAFT_4433</name>
</gene>
<reference evidence="3" key="1">
    <citation type="submission" date="2016-05" db="EMBL/GenBank/DDBJ databases">
        <title>Comparative genomics of biotechnologically important yeasts.</title>
        <authorList>
            <consortium name="DOE Joint Genome Institute"/>
            <person name="Riley R."/>
            <person name="Haridas S."/>
            <person name="Wolfe K.H."/>
            <person name="Lopes M.R."/>
            <person name="Hittinger C.T."/>
            <person name="Goker M."/>
            <person name="Salamov A."/>
            <person name="Wisecaver J."/>
            <person name="Long T.M."/>
            <person name="Aerts A.L."/>
            <person name="Barry K."/>
            <person name="Choi C."/>
            <person name="Clum A."/>
            <person name="Coughlan A.Y."/>
            <person name="Deshpande S."/>
            <person name="Douglass A.P."/>
            <person name="Hanson S.J."/>
            <person name="Klenk H.-P."/>
            <person name="Labutti K."/>
            <person name="Lapidus A."/>
            <person name="Lindquist E."/>
            <person name="Lipzen A."/>
            <person name="Meier-Kolthoff J.P."/>
            <person name="Ohm R.A."/>
            <person name="Otillar R.P."/>
            <person name="Pangilinan J."/>
            <person name="Peng Y."/>
            <person name="Rokas A."/>
            <person name="Rosa C.A."/>
            <person name="Scheuner C."/>
            <person name="Sibirny A.A."/>
            <person name="Slot J.C."/>
            <person name="Stielow J.B."/>
            <person name="Sun H."/>
            <person name="Kurtzman C.P."/>
            <person name="Blackwell M."/>
            <person name="Grigoriev I.V."/>
            <person name="Jeffries T.W."/>
        </authorList>
    </citation>
    <scope>NUCLEOTIDE SEQUENCE [LARGE SCALE GENOMIC DNA]</scope>
    <source>
        <strain evidence="3">NRRL Y-17324</strain>
    </source>
</reference>
<dbReference type="Proteomes" id="UP000094285">
    <property type="component" value="Unassembled WGS sequence"/>
</dbReference>
<feature type="region of interest" description="Disordered" evidence="1">
    <location>
        <begin position="104"/>
        <end position="123"/>
    </location>
</feature>
<keyword evidence="3" id="KW-1185">Reference proteome</keyword>
<feature type="region of interest" description="Disordered" evidence="1">
    <location>
        <begin position="383"/>
        <end position="413"/>
    </location>
</feature>